<dbReference type="GeneID" id="108873624"/>
<evidence type="ECO:0000256" key="1">
    <source>
        <dbReference type="SAM" id="Coils"/>
    </source>
</evidence>
<evidence type="ECO:0000313" key="3">
    <source>
        <dbReference type="Proteomes" id="UP000694890"/>
    </source>
</evidence>
<dbReference type="RefSeq" id="XP_018517439.1">
    <property type="nucleotide sequence ID" value="XM_018661923.2"/>
</dbReference>
<dbReference type="SUPFAM" id="SSF58100">
    <property type="entry name" value="Bacterial hemolysins"/>
    <property type="match status" value="1"/>
</dbReference>
<reference evidence="4" key="1">
    <citation type="submission" date="2025-08" db="UniProtKB">
        <authorList>
            <consortium name="RefSeq"/>
        </authorList>
    </citation>
    <scope>IDENTIFICATION</scope>
    <source>
        <tissue evidence="4">Brain</tissue>
    </source>
</reference>
<keyword evidence="2" id="KW-0812">Transmembrane</keyword>
<evidence type="ECO:0000256" key="2">
    <source>
        <dbReference type="SAM" id="Phobius"/>
    </source>
</evidence>
<dbReference type="AlphaFoldDB" id="A0AAJ7L9H2"/>
<dbReference type="KEGG" id="lcf:108873624"/>
<feature type="coiled-coil region" evidence="1">
    <location>
        <begin position="58"/>
        <end position="159"/>
    </location>
</feature>
<evidence type="ECO:0000313" key="4">
    <source>
        <dbReference type="RefSeq" id="XP_018517439.1"/>
    </source>
</evidence>
<gene>
    <name evidence="4" type="primary">LOC108873624</name>
</gene>
<feature type="transmembrane region" description="Helical" evidence="2">
    <location>
        <begin position="344"/>
        <end position="362"/>
    </location>
</feature>
<dbReference type="Proteomes" id="UP000694890">
    <property type="component" value="Unplaced"/>
</dbReference>
<keyword evidence="2" id="KW-0472">Membrane</keyword>
<keyword evidence="1" id="KW-0175">Coiled coil</keyword>
<feature type="coiled-coil region" evidence="1">
    <location>
        <begin position="188"/>
        <end position="243"/>
    </location>
</feature>
<proteinExistence type="predicted"/>
<name>A0AAJ7L9H2_LATCA</name>
<organism evidence="3 4">
    <name type="scientific">Lates calcarifer</name>
    <name type="common">Barramundi</name>
    <name type="synonym">Holocentrus calcarifer</name>
    <dbReference type="NCBI Taxonomy" id="8187"/>
    <lineage>
        <taxon>Eukaryota</taxon>
        <taxon>Metazoa</taxon>
        <taxon>Chordata</taxon>
        <taxon>Craniata</taxon>
        <taxon>Vertebrata</taxon>
        <taxon>Euteleostomi</taxon>
        <taxon>Actinopterygii</taxon>
        <taxon>Neopterygii</taxon>
        <taxon>Teleostei</taxon>
        <taxon>Neoteleostei</taxon>
        <taxon>Acanthomorphata</taxon>
        <taxon>Carangaria</taxon>
        <taxon>Carangaria incertae sedis</taxon>
        <taxon>Centropomidae</taxon>
        <taxon>Lates</taxon>
    </lineage>
</organism>
<keyword evidence="2" id="KW-1133">Transmembrane helix</keyword>
<accession>A0AAJ7L9H2</accession>
<sequence length="388" mass="44146">MAMQQWFQTRSVEQQLELKELAQAVIGPLKRGLCSFNNVSQMLLSIDADIVLPGCPTFRDVRSEIVNMKQQMEESEQVATNKLHCLDEETERLTAEQSLLAEQKKQRESELKNLKTQLESYRSSLKSYTEALETERRNLRSAEDTLDGLRKRRDNAETVRNVGIGVSFIPIVGWVVGPAMIVGGAIEMSEVSDAVDRAKKEVENCESQVSSYSDKVSKYRSSIHRAERNIQEADRKIYKAKAKQQALTVKREVVADVQAKMRRAIRQLGLLCGVGNAAELQTRHQILLEAVVKVMEEVTTALGHITGEDLLHTEGIKKLMLDLKTNQNKLKQLPDTKKSSDDDFYSSIFALVCCLFCCYCLIEIFTFHFFRFFLLFVVSLVLYMFLVK</sequence>
<protein>
    <submittedName>
        <fullName evidence="4">Uncharacterized protein LOC108873624 isoform X1</fullName>
    </submittedName>
</protein>
<feature type="transmembrane region" description="Helical" evidence="2">
    <location>
        <begin position="369"/>
        <end position="386"/>
    </location>
</feature>